<sequence length="411" mass="44026">MEITKSSYGVVLKEKNYLLFMIANLISRFGDSVDAIAFGFMVFKLTGSASLMALLFGVNAVPTMIFQPFAGALVDRFNKKKVIVCCDLGRGLIVGGIAILFMTGLLSVPVVFIATFINSTFESFRSPAGGAIIPLILSKENYTYGMSLSSTSSRIVEIVGLAVAGAIVGILGVSGGILIDSSSFFICGLIMCLLKPVGDIKNKVDISFKSYKDDLKSGFKYLMKSKLLLNLILFTPLVNMLLVPINTLGIVYVSNSLKLGPEVYSIIQISLIVGIGLGSFVFPKVSEKVKGIKIFIVSGVLIGIPYASYYFIPGTTCVEIILVPVGIIFGLGAGLIMMQLNVLAMQKIEKEYMARVFGIMGALAMSAMPLGSVIVGGLCLVLSTTQIFLVVGILTVLLFLSQVFNKNIRSL</sequence>
<accession>A0ACB5RGB0</accession>
<evidence type="ECO:0000313" key="2">
    <source>
        <dbReference type="Proteomes" id="UP001058074"/>
    </source>
</evidence>
<evidence type="ECO:0000313" key="1">
    <source>
        <dbReference type="EMBL" id="GKX68125.1"/>
    </source>
</evidence>
<reference evidence="1" key="1">
    <citation type="journal article" date="2025" name="Int. J. Syst. Evol. Microbiol.">
        <title>Inconstantimicrobium mannanitabidum sp. nov., a novel member of the family Clostridiaceae isolated from anoxic soil under the treatment of reductive soil disinfestation.</title>
        <authorList>
            <person name="Ueki A."/>
            <person name="Tonouchi A."/>
            <person name="Honma S."/>
            <person name="Kaku N."/>
            <person name="Ueki K."/>
        </authorList>
    </citation>
    <scope>NUCLEOTIDE SEQUENCE</scope>
    <source>
        <strain evidence="1">TW13</strain>
    </source>
</reference>
<protein>
    <submittedName>
        <fullName evidence="1">MFS transporter</fullName>
    </submittedName>
</protein>
<dbReference type="Proteomes" id="UP001058074">
    <property type="component" value="Unassembled WGS sequence"/>
</dbReference>
<gene>
    <name evidence="1" type="ORF">rsdtw13_33830</name>
</gene>
<organism evidence="1 2">
    <name type="scientific">Inconstantimicrobium mannanitabidum</name>
    <dbReference type="NCBI Taxonomy" id="1604901"/>
    <lineage>
        <taxon>Bacteria</taxon>
        <taxon>Bacillati</taxon>
        <taxon>Bacillota</taxon>
        <taxon>Clostridia</taxon>
        <taxon>Eubacteriales</taxon>
        <taxon>Clostridiaceae</taxon>
        <taxon>Inconstantimicrobium</taxon>
    </lineage>
</organism>
<dbReference type="EMBL" id="BROD01000001">
    <property type="protein sequence ID" value="GKX68125.1"/>
    <property type="molecule type" value="Genomic_DNA"/>
</dbReference>
<proteinExistence type="predicted"/>
<comment type="caution">
    <text evidence="1">The sequence shown here is derived from an EMBL/GenBank/DDBJ whole genome shotgun (WGS) entry which is preliminary data.</text>
</comment>
<keyword evidence="2" id="KW-1185">Reference proteome</keyword>
<name>A0ACB5RGB0_9CLOT</name>